<evidence type="ECO:0000256" key="1">
    <source>
        <dbReference type="ARBA" id="ARBA00022491"/>
    </source>
</evidence>
<evidence type="ECO:0000256" key="4">
    <source>
        <dbReference type="ARBA" id="ARBA00023163"/>
    </source>
</evidence>
<evidence type="ECO:0000256" key="2">
    <source>
        <dbReference type="ARBA" id="ARBA00023015"/>
    </source>
</evidence>
<reference evidence="6 7" key="1">
    <citation type="submission" date="2018-12" db="EMBL/GenBank/DDBJ databases">
        <title>Vibrio sp. isolated from China Sea.</title>
        <authorList>
            <person name="Li Y."/>
        </authorList>
    </citation>
    <scope>NUCLEOTIDE SEQUENCE [LARGE SCALE GENOMIC DNA]</scope>
    <source>
        <strain evidence="6 7">BEI207</strain>
    </source>
</reference>
<dbReference type="OrthoDB" id="9814815at2"/>
<dbReference type="InterPro" id="IPR037171">
    <property type="entry name" value="NagB/RpiA_transferase-like"/>
</dbReference>
<protein>
    <submittedName>
        <fullName evidence="6">DeoR/GlpR family transcriptional regulator</fullName>
    </submittedName>
</protein>
<evidence type="ECO:0000313" key="6">
    <source>
        <dbReference type="EMBL" id="RTZ15246.1"/>
    </source>
</evidence>
<dbReference type="SUPFAM" id="SSF100950">
    <property type="entry name" value="NagB/RpiA/CoA transferase-like"/>
    <property type="match status" value="1"/>
</dbReference>
<name>A0A3S0Q0Z8_9VIBR</name>
<keyword evidence="3" id="KW-0238">DNA-binding</keyword>
<dbReference type="SMART" id="SM01134">
    <property type="entry name" value="DeoRC"/>
    <property type="match status" value="1"/>
</dbReference>
<dbReference type="PANTHER" id="PTHR30363">
    <property type="entry name" value="HTH-TYPE TRANSCRIPTIONAL REGULATOR SRLR-RELATED"/>
    <property type="match status" value="1"/>
</dbReference>
<dbReference type="InterPro" id="IPR050313">
    <property type="entry name" value="Carb_Metab_HTH_regulators"/>
</dbReference>
<keyword evidence="1" id="KW-0678">Repressor</keyword>
<dbReference type="Gene3D" id="3.30.750.70">
    <property type="entry name" value="4-hydroxybutyrate coenzyme like domains"/>
    <property type="match status" value="1"/>
</dbReference>
<keyword evidence="2" id="KW-0805">Transcription regulation</keyword>
<feature type="domain" description="HTH deoR-type" evidence="5">
    <location>
        <begin position="3"/>
        <end position="58"/>
    </location>
</feature>
<proteinExistence type="predicted"/>
<keyword evidence="7" id="KW-1185">Reference proteome</keyword>
<evidence type="ECO:0000256" key="3">
    <source>
        <dbReference type="ARBA" id="ARBA00023125"/>
    </source>
</evidence>
<dbReference type="AlphaFoldDB" id="A0A3S0Q0Z8"/>
<dbReference type="InterPro" id="IPR036388">
    <property type="entry name" value="WH-like_DNA-bd_sf"/>
</dbReference>
<sequence>MKQIPRHQQIIELVQQQGYVSTDELVERFNVSPQTIRRDLNELADENKIRRYHGGATIPLSSENTSYSDRKSMNFNEKDIIAEELVKHIPDGATLFIDIGTTPEAVARALNKTHKQLRVVTNNLNVATILLPNPEFKVILAGGEVRNRDGGIVGEATLDFVKQFRLDFGILGISGIDFDGSLLDFDYHEVRVKQAIIENSRSVFLAVDHTKFGRNAMVKLGNISQLHMLFTNQEPPKEIQTILKEHSIPLEVVESTSNEQ</sequence>
<dbReference type="Pfam" id="PF00455">
    <property type="entry name" value="DeoRC"/>
    <property type="match status" value="1"/>
</dbReference>
<dbReference type="InterPro" id="IPR014036">
    <property type="entry name" value="DeoR-like_C"/>
</dbReference>
<dbReference type="InterPro" id="IPR001034">
    <property type="entry name" value="DeoR_HTH"/>
</dbReference>
<dbReference type="PANTHER" id="PTHR30363:SF4">
    <property type="entry name" value="GLYCEROL-3-PHOSPHATE REGULON REPRESSOR"/>
    <property type="match status" value="1"/>
</dbReference>
<dbReference type="SMART" id="SM00420">
    <property type="entry name" value="HTH_DEOR"/>
    <property type="match status" value="1"/>
</dbReference>
<dbReference type="Pfam" id="PF08220">
    <property type="entry name" value="HTH_DeoR"/>
    <property type="match status" value="1"/>
</dbReference>
<organism evidence="6 7">
    <name type="scientific">Vibrio aquaticus</name>
    <dbReference type="NCBI Taxonomy" id="2496559"/>
    <lineage>
        <taxon>Bacteria</taxon>
        <taxon>Pseudomonadati</taxon>
        <taxon>Pseudomonadota</taxon>
        <taxon>Gammaproteobacteria</taxon>
        <taxon>Vibrionales</taxon>
        <taxon>Vibrionaceae</taxon>
        <taxon>Vibrio</taxon>
    </lineage>
</organism>
<gene>
    <name evidence="6" type="ORF">EJ063_12345</name>
</gene>
<dbReference type="PRINTS" id="PR00037">
    <property type="entry name" value="HTHLACR"/>
</dbReference>
<dbReference type="Gene3D" id="1.10.10.10">
    <property type="entry name" value="Winged helix-like DNA-binding domain superfamily/Winged helix DNA-binding domain"/>
    <property type="match status" value="1"/>
</dbReference>
<dbReference type="EMBL" id="RXZH01000005">
    <property type="protein sequence ID" value="RTZ15246.1"/>
    <property type="molecule type" value="Genomic_DNA"/>
</dbReference>
<dbReference type="FunFam" id="1.10.10.10:FF:000081">
    <property type="entry name" value="DeoR/GlpR family transcriptional regulator"/>
    <property type="match status" value="1"/>
</dbReference>
<dbReference type="RefSeq" id="WP_126574586.1">
    <property type="nucleotide sequence ID" value="NZ_RXZH01000005.1"/>
</dbReference>
<dbReference type="PROSITE" id="PS00894">
    <property type="entry name" value="HTH_DEOR_1"/>
    <property type="match status" value="1"/>
</dbReference>
<dbReference type="InterPro" id="IPR036390">
    <property type="entry name" value="WH_DNA-bd_sf"/>
</dbReference>
<keyword evidence="4" id="KW-0804">Transcription</keyword>
<dbReference type="PROSITE" id="PS51000">
    <property type="entry name" value="HTH_DEOR_2"/>
    <property type="match status" value="1"/>
</dbReference>
<comment type="caution">
    <text evidence="6">The sequence shown here is derived from an EMBL/GenBank/DDBJ whole genome shotgun (WGS) entry which is preliminary data.</text>
</comment>
<dbReference type="SUPFAM" id="SSF46785">
    <property type="entry name" value="Winged helix' DNA-binding domain"/>
    <property type="match status" value="1"/>
</dbReference>
<evidence type="ECO:0000313" key="7">
    <source>
        <dbReference type="Proteomes" id="UP000268973"/>
    </source>
</evidence>
<dbReference type="NCBIfam" id="NF008154">
    <property type="entry name" value="PRK10906.1"/>
    <property type="match status" value="1"/>
</dbReference>
<dbReference type="Proteomes" id="UP000268973">
    <property type="component" value="Unassembled WGS sequence"/>
</dbReference>
<dbReference type="GO" id="GO:0003677">
    <property type="term" value="F:DNA binding"/>
    <property type="evidence" value="ECO:0007669"/>
    <property type="project" value="UniProtKB-KW"/>
</dbReference>
<accession>A0A3S0Q0Z8</accession>
<evidence type="ECO:0000259" key="5">
    <source>
        <dbReference type="PROSITE" id="PS51000"/>
    </source>
</evidence>
<dbReference type="GO" id="GO:0003700">
    <property type="term" value="F:DNA-binding transcription factor activity"/>
    <property type="evidence" value="ECO:0007669"/>
    <property type="project" value="InterPro"/>
</dbReference>
<dbReference type="InterPro" id="IPR018356">
    <property type="entry name" value="Tscrpt_reg_HTH_DeoR_CS"/>
</dbReference>